<dbReference type="NCBIfam" id="TIGR04294">
    <property type="entry name" value="pre_pil_HX9DG"/>
    <property type="match status" value="1"/>
</dbReference>
<dbReference type="PANTHER" id="PTHR30093">
    <property type="entry name" value="GENERAL SECRETION PATHWAY PROTEIN G"/>
    <property type="match status" value="1"/>
</dbReference>
<gene>
    <name evidence="2" type="ORF">ETAA8_23430</name>
</gene>
<dbReference type="Pfam" id="PF07596">
    <property type="entry name" value="SBP_bac_10"/>
    <property type="match status" value="1"/>
</dbReference>
<dbReference type="Pfam" id="PF07963">
    <property type="entry name" value="N_methyl"/>
    <property type="match status" value="1"/>
</dbReference>
<dbReference type="PANTHER" id="PTHR30093:SF2">
    <property type="entry name" value="TYPE II SECRETION SYSTEM PROTEIN H"/>
    <property type="match status" value="1"/>
</dbReference>
<dbReference type="NCBIfam" id="TIGR02532">
    <property type="entry name" value="IV_pilin_GFxxxE"/>
    <property type="match status" value="1"/>
</dbReference>
<name>A0A517YAI7_9BACT</name>
<dbReference type="OrthoDB" id="255848at2"/>
<dbReference type="InterPro" id="IPR012902">
    <property type="entry name" value="N_methyl_site"/>
</dbReference>
<dbReference type="InterPro" id="IPR027558">
    <property type="entry name" value="Pre_pil_HX9DG_C"/>
</dbReference>
<evidence type="ECO:0000313" key="3">
    <source>
        <dbReference type="Proteomes" id="UP000315017"/>
    </source>
</evidence>
<evidence type="ECO:0000313" key="2">
    <source>
        <dbReference type="EMBL" id="QDU27256.1"/>
    </source>
</evidence>
<dbReference type="PROSITE" id="PS00409">
    <property type="entry name" value="PROKAR_NTER_METHYL"/>
    <property type="match status" value="1"/>
</dbReference>
<protein>
    <submittedName>
        <fullName evidence="2">Putative major pilin subunit</fullName>
    </submittedName>
</protein>
<evidence type="ECO:0000259" key="1">
    <source>
        <dbReference type="Pfam" id="PF07596"/>
    </source>
</evidence>
<dbReference type="RefSeq" id="WP_145100408.1">
    <property type="nucleotide sequence ID" value="NZ_CP036274.1"/>
</dbReference>
<sequence length="309" mass="32978">MSFKSRRPYAVRGFTLVELLVVIAIIGVLVALLLPAVQAAREAARRTQCINHLKQTGLAMHNYHDTHNCLPNSRRDASYTWMAQILPGVEQMALYNKWQLGTSFNSQLQECREAKISIYYCPSRRTASNAKVISENMDGGTATTGIVGDYAVCTGDSSVSGGDYWHPDGTSAANNGVMACWGRMGTAPPAGTPAFKIGTKFSEIQDGTSNTLLAGDKHIYLKELNSPGYGDGTAFNGDKGHSHRAIGTTVPLAKGPFDQTKRAFGSNHPGVCNFVLCDGSVRGIAVNANPTMLGYMGGIADGQVVQGVD</sequence>
<feature type="domain" description="DUF1559" evidence="1">
    <location>
        <begin position="38"/>
        <end position="287"/>
    </location>
</feature>
<accession>A0A517YAI7</accession>
<dbReference type="InterPro" id="IPR045584">
    <property type="entry name" value="Pilin-like"/>
</dbReference>
<keyword evidence="3" id="KW-1185">Reference proteome</keyword>
<proteinExistence type="predicted"/>
<dbReference type="Gene3D" id="3.30.700.10">
    <property type="entry name" value="Glycoprotein, Type 4 Pilin"/>
    <property type="match status" value="1"/>
</dbReference>
<dbReference type="AlphaFoldDB" id="A0A517YAI7"/>
<reference evidence="2 3" key="1">
    <citation type="submission" date="2019-02" db="EMBL/GenBank/DDBJ databases">
        <title>Deep-cultivation of Planctomycetes and their phenomic and genomic characterization uncovers novel biology.</title>
        <authorList>
            <person name="Wiegand S."/>
            <person name="Jogler M."/>
            <person name="Boedeker C."/>
            <person name="Pinto D."/>
            <person name="Vollmers J."/>
            <person name="Rivas-Marin E."/>
            <person name="Kohn T."/>
            <person name="Peeters S.H."/>
            <person name="Heuer A."/>
            <person name="Rast P."/>
            <person name="Oberbeckmann S."/>
            <person name="Bunk B."/>
            <person name="Jeske O."/>
            <person name="Meyerdierks A."/>
            <person name="Storesund J.E."/>
            <person name="Kallscheuer N."/>
            <person name="Luecker S."/>
            <person name="Lage O.M."/>
            <person name="Pohl T."/>
            <person name="Merkel B.J."/>
            <person name="Hornburger P."/>
            <person name="Mueller R.-W."/>
            <person name="Bruemmer F."/>
            <person name="Labrenz M."/>
            <person name="Spormann A.M."/>
            <person name="Op den Camp H."/>
            <person name="Overmann J."/>
            <person name="Amann R."/>
            <person name="Jetten M.S.M."/>
            <person name="Mascher T."/>
            <person name="Medema M.H."/>
            <person name="Devos D.P."/>
            <person name="Kaster A.-K."/>
            <person name="Ovreas L."/>
            <person name="Rohde M."/>
            <person name="Galperin M.Y."/>
            <person name="Jogler C."/>
        </authorList>
    </citation>
    <scope>NUCLEOTIDE SEQUENCE [LARGE SCALE GENOMIC DNA]</scope>
    <source>
        <strain evidence="2 3">ETA_A8</strain>
    </source>
</reference>
<dbReference type="SUPFAM" id="SSF54523">
    <property type="entry name" value="Pili subunits"/>
    <property type="match status" value="1"/>
</dbReference>
<dbReference type="Proteomes" id="UP000315017">
    <property type="component" value="Chromosome"/>
</dbReference>
<dbReference type="InterPro" id="IPR011453">
    <property type="entry name" value="DUF1559"/>
</dbReference>
<dbReference type="EMBL" id="CP036274">
    <property type="protein sequence ID" value="QDU27256.1"/>
    <property type="molecule type" value="Genomic_DNA"/>
</dbReference>
<dbReference type="KEGG" id="aagg:ETAA8_23430"/>
<organism evidence="2 3">
    <name type="scientific">Anatilimnocola aggregata</name>
    <dbReference type="NCBI Taxonomy" id="2528021"/>
    <lineage>
        <taxon>Bacteria</taxon>
        <taxon>Pseudomonadati</taxon>
        <taxon>Planctomycetota</taxon>
        <taxon>Planctomycetia</taxon>
        <taxon>Pirellulales</taxon>
        <taxon>Pirellulaceae</taxon>
        <taxon>Anatilimnocola</taxon>
    </lineage>
</organism>